<protein>
    <submittedName>
        <fullName evidence="1">Unannotated protein</fullName>
    </submittedName>
</protein>
<dbReference type="AlphaFoldDB" id="A0A6J6UXF1"/>
<organism evidence="1">
    <name type="scientific">freshwater metagenome</name>
    <dbReference type="NCBI Taxonomy" id="449393"/>
    <lineage>
        <taxon>unclassified sequences</taxon>
        <taxon>metagenomes</taxon>
        <taxon>ecological metagenomes</taxon>
    </lineage>
</organism>
<gene>
    <name evidence="1" type="ORF">UFOPK2806_01876</name>
</gene>
<sequence>MGSLAAEPGKCFCASEAAAELHWRVDGTDRTSGGDWCDRTSRGDWCDRSDGRVRRYWCDGRVRRWEHGSDWCYWVR</sequence>
<reference evidence="1" key="1">
    <citation type="submission" date="2020-05" db="EMBL/GenBank/DDBJ databases">
        <authorList>
            <person name="Chiriac C."/>
            <person name="Salcher M."/>
            <person name="Ghai R."/>
            <person name="Kavagutti S V."/>
        </authorList>
    </citation>
    <scope>NUCLEOTIDE SEQUENCE</scope>
</reference>
<accession>A0A6J6UXF1</accession>
<proteinExistence type="predicted"/>
<evidence type="ECO:0000313" key="1">
    <source>
        <dbReference type="EMBL" id="CAB4763718.1"/>
    </source>
</evidence>
<dbReference type="EMBL" id="CAEZYY010000030">
    <property type="protein sequence ID" value="CAB4763718.1"/>
    <property type="molecule type" value="Genomic_DNA"/>
</dbReference>
<name>A0A6J6UXF1_9ZZZZ</name>